<protein>
    <submittedName>
        <fullName evidence="1">Trm112 family protein</fullName>
    </submittedName>
</protein>
<name>A0AC60W1T0_9ARCH</name>
<sequence length="89" mass="10518">MNKTMIDILACPIDKNHPLELFEVKEKDNIVSEGALFCTKCSRFYPIIEEIPIMLPDELRDKKQEMQFLENFKDKLPEKIITKANPWHL</sequence>
<dbReference type="Proteomes" id="UP000526786">
    <property type="component" value="Unassembled WGS sequence"/>
</dbReference>
<gene>
    <name evidence="1" type="ORF">H2B05_01320</name>
</gene>
<reference evidence="1 2" key="1">
    <citation type="journal article" date="2020" name="Appl. Environ. Microbiol.">
        <title>Genomic Characteristics of a Novel Species of Ammonia-Oxidizing Archaea from the Jiulong River Estuary.</title>
        <authorList>
            <person name="Zou D."/>
            <person name="Wan R."/>
            <person name="Han L."/>
            <person name="Xu M.N."/>
            <person name="Liu Y."/>
            <person name="Liu H."/>
            <person name="Kao S.J."/>
            <person name="Li M."/>
        </authorList>
    </citation>
    <scope>NUCLEOTIDE SEQUENCE [LARGE SCALE GENOMIC DNA]</scope>
    <source>
        <strain evidence="1">W2bin3</strain>
    </source>
</reference>
<organism evidence="1 2">
    <name type="scientific">Candidatus Nitrosomaritimum aestuariumsis</name>
    <dbReference type="NCBI Taxonomy" id="3342354"/>
    <lineage>
        <taxon>Archaea</taxon>
        <taxon>Nitrososphaerota</taxon>
        <taxon>Nitrososphaeria</taxon>
        <taxon>Nitrosopumilales</taxon>
        <taxon>Nitrosopumilaceae</taxon>
        <taxon>Candidatus Nitrosomaritimum</taxon>
    </lineage>
</organism>
<dbReference type="EMBL" id="JACENC010000055">
    <property type="protein sequence ID" value="MBA4453570.1"/>
    <property type="molecule type" value="Genomic_DNA"/>
</dbReference>
<proteinExistence type="predicted"/>
<accession>A0AC60W1T0</accession>
<evidence type="ECO:0000313" key="2">
    <source>
        <dbReference type="Proteomes" id="UP000526786"/>
    </source>
</evidence>
<evidence type="ECO:0000313" key="1">
    <source>
        <dbReference type="EMBL" id="MBA4453570.1"/>
    </source>
</evidence>
<comment type="caution">
    <text evidence="1">The sequence shown here is derived from an EMBL/GenBank/DDBJ whole genome shotgun (WGS) entry which is preliminary data.</text>
</comment>